<dbReference type="AlphaFoldDB" id="A0A6G8RT47"/>
<dbReference type="InterPro" id="IPR051013">
    <property type="entry name" value="MBL_superfamily_lactonases"/>
</dbReference>
<feature type="domain" description="Metallo-beta-lactamase" evidence="5">
    <location>
        <begin position="31"/>
        <end position="260"/>
    </location>
</feature>
<keyword evidence="7" id="KW-1185">Reference proteome</keyword>
<dbReference type="PANTHER" id="PTHR42978">
    <property type="entry name" value="QUORUM-QUENCHING LACTONASE YTNP-RELATED-RELATED"/>
    <property type="match status" value="1"/>
</dbReference>
<protein>
    <submittedName>
        <fullName evidence="6">MBL fold metallo-hydrolase</fullName>
    </submittedName>
</protein>
<dbReference type="RefSeq" id="WP_166222037.1">
    <property type="nucleotide sequence ID" value="NZ_CP049801.1"/>
</dbReference>
<dbReference type="SUPFAM" id="SSF56281">
    <property type="entry name" value="Metallo-hydrolase/oxidoreductase"/>
    <property type="match status" value="1"/>
</dbReference>
<evidence type="ECO:0000256" key="4">
    <source>
        <dbReference type="ARBA" id="ARBA00022833"/>
    </source>
</evidence>
<organism evidence="6 7">
    <name type="scientific">Acinetobacter shaoyimingii</name>
    <dbReference type="NCBI Taxonomy" id="2715164"/>
    <lineage>
        <taxon>Bacteria</taxon>
        <taxon>Pseudomonadati</taxon>
        <taxon>Pseudomonadota</taxon>
        <taxon>Gammaproteobacteria</taxon>
        <taxon>Moraxellales</taxon>
        <taxon>Moraxellaceae</taxon>
        <taxon>Acinetobacter</taxon>
    </lineage>
</organism>
<keyword evidence="4" id="KW-0862">Zinc</keyword>
<evidence type="ECO:0000256" key="2">
    <source>
        <dbReference type="ARBA" id="ARBA00022723"/>
    </source>
</evidence>
<dbReference type="GO" id="GO:0046872">
    <property type="term" value="F:metal ion binding"/>
    <property type="evidence" value="ECO:0007669"/>
    <property type="project" value="UniProtKB-KW"/>
</dbReference>
<name>A0A6G8RT47_9GAMM</name>
<dbReference type="InterPro" id="IPR036866">
    <property type="entry name" value="RibonucZ/Hydroxyglut_hydro"/>
</dbReference>
<dbReference type="Gene3D" id="3.60.15.10">
    <property type="entry name" value="Ribonuclease Z/Hydroxyacylglutathione hydrolase-like"/>
    <property type="match status" value="1"/>
</dbReference>
<dbReference type="InterPro" id="IPR001279">
    <property type="entry name" value="Metallo-B-lactamas"/>
</dbReference>
<accession>A0A6G8RT47</accession>
<evidence type="ECO:0000256" key="3">
    <source>
        <dbReference type="ARBA" id="ARBA00022801"/>
    </source>
</evidence>
<dbReference type="CDD" id="cd07742">
    <property type="entry name" value="metallo-hydrolase-like_MBL-fold"/>
    <property type="match status" value="1"/>
</dbReference>
<sequence>MIYNIHHLHCGSLSPFWAPFFGQKGLVAELVCHCLLLETDQGLVLVDTGIGIQDYLHPRKRLGTLLTKLGTIQQKLSLSALAQIQKLGFKGSEVKHILLTHLAFDHAGGISDFPDATVHVLSTEYEATKHLTYKNKYRYKPEQFKEHRHWNFLEPHFGDSWFNFQKVLGFNLFQDEIMMIPLPGATAGHCGIAIAFQDRWLLFCGDAYYSHLELNPKKKMRALKLTESTLAEDNQLRIKTLEQIQQLSHQHPEIEIICSHDPEELNRYLAMT</sequence>
<evidence type="ECO:0000259" key="5">
    <source>
        <dbReference type="SMART" id="SM00849"/>
    </source>
</evidence>
<comment type="similarity">
    <text evidence="1">Belongs to the metallo-beta-lactamase superfamily.</text>
</comment>
<evidence type="ECO:0000313" key="6">
    <source>
        <dbReference type="EMBL" id="QIO05139.1"/>
    </source>
</evidence>
<evidence type="ECO:0000256" key="1">
    <source>
        <dbReference type="ARBA" id="ARBA00007749"/>
    </source>
</evidence>
<dbReference type="SMART" id="SM00849">
    <property type="entry name" value="Lactamase_B"/>
    <property type="match status" value="1"/>
</dbReference>
<dbReference type="GO" id="GO:0016787">
    <property type="term" value="F:hydrolase activity"/>
    <property type="evidence" value="ECO:0007669"/>
    <property type="project" value="UniProtKB-KW"/>
</dbReference>
<dbReference type="PANTHER" id="PTHR42978:SF3">
    <property type="entry name" value="BLR3078 PROTEIN"/>
    <property type="match status" value="1"/>
</dbReference>
<evidence type="ECO:0000313" key="7">
    <source>
        <dbReference type="Proteomes" id="UP000502297"/>
    </source>
</evidence>
<keyword evidence="3 6" id="KW-0378">Hydrolase</keyword>
<keyword evidence="2" id="KW-0479">Metal-binding</keyword>
<reference evidence="6 7" key="1">
    <citation type="submission" date="2020-03" db="EMBL/GenBank/DDBJ databases">
        <authorList>
            <person name="Zhu W."/>
        </authorList>
    </citation>
    <scope>NUCLEOTIDE SEQUENCE [LARGE SCALE GENOMIC DNA]</scope>
    <source>
        <strain evidence="6 7">323-1</strain>
    </source>
</reference>
<proteinExistence type="inferred from homology"/>
<dbReference type="Pfam" id="PF00753">
    <property type="entry name" value="Lactamase_B"/>
    <property type="match status" value="1"/>
</dbReference>
<dbReference type="EMBL" id="CP049801">
    <property type="protein sequence ID" value="QIO05139.1"/>
    <property type="molecule type" value="Genomic_DNA"/>
</dbReference>
<dbReference type="KEGG" id="asha:G8E00_03710"/>
<dbReference type="Proteomes" id="UP000502297">
    <property type="component" value="Chromosome"/>
</dbReference>
<gene>
    <name evidence="6" type="ORF">G8E00_03710</name>
</gene>